<feature type="compositionally biased region" description="Low complexity" evidence="1">
    <location>
        <begin position="53"/>
        <end position="63"/>
    </location>
</feature>
<dbReference type="PANTHER" id="PTHR37331:SF1">
    <property type="entry name" value="YALI0F11671P"/>
    <property type="match status" value="1"/>
</dbReference>
<dbReference type="Proteomes" id="UP001221757">
    <property type="component" value="Unassembled WGS sequence"/>
</dbReference>
<sequence>MQARFWHSLTRTAAACSRLRPPNARRLSFSVPLSPARHVSSHRYATRQRHPYSTSSESSFTDPSRPDLHYHLVDPPTPVSSRLPAFALSFLPSSPLASSSTVLGWLPAATTGTDDGAGLNDFKENPEFRPLLHEAIQDGLREGVDDIQINGAAQLGEGWMHIHDDRNIPALGRIGDPDDIIASVLVQAGKIQPETYQAMPSYRLCTSDGPIQLTPGLAQKLQAVLEERARSESSV</sequence>
<name>A0AAD7M785_MYCRO</name>
<proteinExistence type="predicted"/>
<organism evidence="2 3">
    <name type="scientific">Mycena rosella</name>
    <name type="common">Pink bonnet</name>
    <name type="synonym">Agaricus rosellus</name>
    <dbReference type="NCBI Taxonomy" id="1033263"/>
    <lineage>
        <taxon>Eukaryota</taxon>
        <taxon>Fungi</taxon>
        <taxon>Dikarya</taxon>
        <taxon>Basidiomycota</taxon>
        <taxon>Agaricomycotina</taxon>
        <taxon>Agaricomycetes</taxon>
        <taxon>Agaricomycetidae</taxon>
        <taxon>Agaricales</taxon>
        <taxon>Marasmiineae</taxon>
        <taxon>Mycenaceae</taxon>
        <taxon>Mycena</taxon>
    </lineage>
</organism>
<evidence type="ECO:0000313" key="2">
    <source>
        <dbReference type="EMBL" id="KAJ7704348.1"/>
    </source>
</evidence>
<feature type="region of interest" description="Disordered" evidence="1">
    <location>
        <begin position="40"/>
        <end position="63"/>
    </location>
</feature>
<dbReference type="EMBL" id="JARKIE010000010">
    <property type="protein sequence ID" value="KAJ7704348.1"/>
    <property type="molecule type" value="Genomic_DNA"/>
</dbReference>
<evidence type="ECO:0000313" key="3">
    <source>
        <dbReference type="Proteomes" id="UP001221757"/>
    </source>
</evidence>
<evidence type="ECO:0000256" key="1">
    <source>
        <dbReference type="SAM" id="MobiDB-lite"/>
    </source>
</evidence>
<protein>
    <submittedName>
        <fullName evidence="2">Uncharacterized protein</fullName>
    </submittedName>
</protein>
<keyword evidence="3" id="KW-1185">Reference proteome</keyword>
<feature type="compositionally biased region" description="Basic residues" evidence="1">
    <location>
        <begin position="40"/>
        <end position="50"/>
    </location>
</feature>
<dbReference type="AlphaFoldDB" id="A0AAD7M785"/>
<gene>
    <name evidence="2" type="ORF">B0H17DRAFT_1039333</name>
</gene>
<dbReference type="PANTHER" id="PTHR37331">
    <property type="entry name" value="YALI0F11671P"/>
    <property type="match status" value="1"/>
</dbReference>
<accession>A0AAD7M785</accession>
<comment type="caution">
    <text evidence="2">The sequence shown here is derived from an EMBL/GenBank/DDBJ whole genome shotgun (WGS) entry which is preliminary data.</text>
</comment>
<reference evidence="2" key="1">
    <citation type="submission" date="2023-03" db="EMBL/GenBank/DDBJ databases">
        <title>Massive genome expansion in bonnet fungi (Mycena s.s.) driven by repeated elements and novel gene families across ecological guilds.</title>
        <authorList>
            <consortium name="Lawrence Berkeley National Laboratory"/>
            <person name="Harder C.B."/>
            <person name="Miyauchi S."/>
            <person name="Viragh M."/>
            <person name="Kuo A."/>
            <person name="Thoen E."/>
            <person name="Andreopoulos B."/>
            <person name="Lu D."/>
            <person name="Skrede I."/>
            <person name="Drula E."/>
            <person name="Henrissat B."/>
            <person name="Morin E."/>
            <person name="Kohler A."/>
            <person name="Barry K."/>
            <person name="LaButti K."/>
            <person name="Morin E."/>
            <person name="Salamov A."/>
            <person name="Lipzen A."/>
            <person name="Mereny Z."/>
            <person name="Hegedus B."/>
            <person name="Baldrian P."/>
            <person name="Stursova M."/>
            <person name="Weitz H."/>
            <person name="Taylor A."/>
            <person name="Grigoriev I.V."/>
            <person name="Nagy L.G."/>
            <person name="Martin F."/>
            <person name="Kauserud H."/>
        </authorList>
    </citation>
    <scope>NUCLEOTIDE SEQUENCE</scope>
    <source>
        <strain evidence="2">CBHHK067</strain>
    </source>
</reference>